<dbReference type="Proteomes" id="UP000000305">
    <property type="component" value="Unassembled WGS sequence"/>
</dbReference>
<feature type="region of interest" description="Disordered" evidence="1">
    <location>
        <begin position="796"/>
        <end position="816"/>
    </location>
</feature>
<keyword evidence="2" id="KW-0472">Membrane</keyword>
<feature type="region of interest" description="Disordered" evidence="1">
    <location>
        <begin position="484"/>
        <end position="596"/>
    </location>
</feature>
<feature type="signal peptide" evidence="3">
    <location>
        <begin position="1"/>
        <end position="18"/>
    </location>
</feature>
<feature type="chain" id="PRO_5003237321" evidence="3">
    <location>
        <begin position="19"/>
        <end position="1231"/>
    </location>
</feature>
<feature type="compositionally biased region" description="Polar residues" evidence="1">
    <location>
        <begin position="1016"/>
        <end position="1027"/>
    </location>
</feature>
<feature type="region of interest" description="Disordered" evidence="1">
    <location>
        <begin position="194"/>
        <end position="215"/>
    </location>
</feature>
<feature type="compositionally biased region" description="Basic and acidic residues" evidence="1">
    <location>
        <begin position="586"/>
        <end position="596"/>
    </location>
</feature>
<dbReference type="PANTHER" id="PTHR37853">
    <property type="entry name" value="GLYCOSYLTRANSFERASE FAMILY 92 PROTEIN"/>
    <property type="match status" value="1"/>
</dbReference>
<feature type="region of interest" description="Disordered" evidence="1">
    <location>
        <begin position="678"/>
        <end position="740"/>
    </location>
</feature>
<feature type="region of interest" description="Disordered" evidence="1">
    <location>
        <begin position="392"/>
        <end position="456"/>
    </location>
</feature>
<name>E9GBI3_DAPPU</name>
<evidence type="ECO:0000256" key="2">
    <source>
        <dbReference type="SAM" id="Phobius"/>
    </source>
</evidence>
<keyword evidence="3" id="KW-0732">Signal</keyword>
<feature type="transmembrane region" description="Helical" evidence="2">
    <location>
        <begin position="916"/>
        <end position="940"/>
    </location>
</feature>
<keyword evidence="2" id="KW-1133">Transmembrane helix</keyword>
<evidence type="ECO:0000313" key="4">
    <source>
        <dbReference type="EMBL" id="EFX83148.1"/>
    </source>
</evidence>
<evidence type="ECO:0000256" key="3">
    <source>
        <dbReference type="SAM" id="SignalP"/>
    </source>
</evidence>
<organism evidence="4 5">
    <name type="scientific">Daphnia pulex</name>
    <name type="common">Water flea</name>
    <dbReference type="NCBI Taxonomy" id="6669"/>
    <lineage>
        <taxon>Eukaryota</taxon>
        <taxon>Metazoa</taxon>
        <taxon>Ecdysozoa</taxon>
        <taxon>Arthropoda</taxon>
        <taxon>Crustacea</taxon>
        <taxon>Branchiopoda</taxon>
        <taxon>Diplostraca</taxon>
        <taxon>Cladocera</taxon>
        <taxon>Anomopoda</taxon>
        <taxon>Daphniidae</taxon>
        <taxon>Daphnia</taxon>
    </lineage>
</organism>
<feature type="compositionally biased region" description="Low complexity" evidence="1">
    <location>
        <begin position="248"/>
        <end position="269"/>
    </location>
</feature>
<feature type="compositionally biased region" description="Polar residues" evidence="1">
    <location>
        <begin position="487"/>
        <end position="503"/>
    </location>
</feature>
<feature type="compositionally biased region" description="Low complexity" evidence="1">
    <location>
        <begin position="303"/>
        <end position="313"/>
    </location>
</feature>
<protein>
    <submittedName>
        <fullName evidence="4">Uncharacterized protein</fullName>
    </submittedName>
</protein>
<reference evidence="4 5" key="1">
    <citation type="journal article" date="2011" name="Science">
        <title>The ecoresponsive genome of Daphnia pulex.</title>
        <authorList>
            <person name="Colbourne J.K."/>
            <person name="Pfrender M.E."/>
            <person name="Gilbert D."/>
            <person name="Thomas W.K."/>
            <person name="Tucker A."/>
            <person name="Oakley T.H."/>
            <person name="Tokishita S."/>
            <person name="Aerts A."/>
            <person name="Arnold G.J."/>
            <person name="Basu M.K."/>
            <person name="Bauer D.J."/>
            <person name="Caceres C.E."/>
            <person name="Carmel L."/>
            <person name="Casola C."/>
            <person name="Choi J.H."/>
            <person name="Detter J.C."/>
            <person name="Dong Q."/>
            <person name="Dusheyko S."/>
            <person name="Eads B.D."/>
            <person name="Frohlich T."/>
            <person name="Geiler-Samerotte K.A."/>
            <person name="Gerlach D."/>
            <person name="Hatcher P."/>
            <person name="Jogdeo S."/>
            <person name="Krijgsveld J."/>
            <person name="Kriventseva E.V."/>
            <person name="Kultz D."/>
            <person name="Laforsch C."/>
            <person name="Lindquist E."/>
            <person name="Lopez J."/>
            <person name="Manak J.R."/>
            <person name="Muller J."/>
            <person name="Pangilinan J."/>
            <person name="Patwardhan R.P."/>
            <person name="Pitluck S."/>
            <person name="Pritham E.J."/>
            <person name="Rechtsteiner A."/>
            <person name="Rho M."/>
            <person name="Rogozin I.B."/>
            <person name="Sakarya O."/>
            <person name="Salamov A."/>
            <person name="Schaack S."/>
            <person name="Shapiro H."/>
            <person name="Shiga Y."/>
            <person name="Skalitzky C."/>
            <person name="Smith Z."/>
            <person name="Souvorov A."/>
            <person name="Sung W."/>
            <person name="Tang Z."/>
            <person name="Tsuchiya D."/>
            <person name="Tu H."/>
            <person name="Vos H."/>
            <person name="Wang M."/>
            <person name="Wolf Y.I."/>
            <person name="Yamagata H."/>
            <person name="Yamada T."/>
            <person name="Ye Y."/>
            <person name="Shaw J.R."/>
            <person name="Andrews J."/>
            <person name="Crease T.J."/>
            <person name="Tang H."/>
            <person name="Lucas S.M."/>
            <person name="Robertson H.M."/>
            <person name="Bork P."/>
            <person name="Koonin E.V."/>
            <person name="Zdobnov E.M."/>
            <person name="Grigoriev I.V."/>
            <person name="Lynch M."/>
            <person name="Boore J.L."/>
        </authorList>
    </citation>
    <scope>NUCLEOTIDE SEQUENCE [LARGE SCALE GENOMIC DNA]</scope>
</reference>
<evidence type="ECO:0000256" key="1">
    <source>
        <dbReference type="SAM" id="MobiDB-lite"/>
    </source>
</evidence>
<feature type="compositionally biased region" description="Basic and acidic residues" evidence="1">
    <location>
        <begin position="1139"/>
        <end position="1151"/>
    </location>
</feature>
<feature type="region of interest" description="Disordered" evidence="1">
    <location>
        <begin position="233"/>
        <end position="314"/>
    </location>
</feature>
<proteinExistence type="predicted"/>
<feature type="compositionally biased region" description="Basic and acidic residues" evidence="1">
    <location>
        <begin position="504"/>
        <end position="517"/>
    </location>
</feature>
<feature type="compositionally biased region" description="Polar residues" evidence="1">
    <location>
        <begin position="1041"/>
        <end position="1075"/>
    </location>
</feature>
<keyword evidence="2" id="KW-0812">Transmembrane</keyword>
<dbReference type="AlphaFoldDB" id="E9GBI3"/>
<dbReference type="OrthoDB" id="6369101at2759"/>
<evidence type="ECO:0000313" key="5">
    <source>
        <dbReference type="Proteomes" id="UP000000305"/>
    </source>
</evidence>
<feature type="region of interest" description="Disordered" evidence="1">
    <location>
        <begin position="1139"/>
        <end position="1202"/>
    </location>
</feature>
<sequence>MLRVIVVLLVVAAGLASGESADADEVVTARSDKSIFTIRVDQKGSSYIIHPDLSRMEAEALLMASRANSTSFFYNVTGLTAESSSAEEGRASPNYQTTSSSKFLEALLSNMKTSTPPMVPSSPDQATARHDTEWVVHNGDAISVEDVTHKVFHAATNRVSAQQTHHHHHLRHPLLGAMPVIHKPEQLIPSSLVKARQPPPPPPPPGAGLPTSTAHTTTMSRPVIEKRIGAMPPLPARTQSASPPRPVRPATTTTATTTRRTTTPSTTTVQRAEDPNLRSIQAKPEEEQEFYYEEYEYDDEEPTSTTQKSTTTKLSRIPSSSTLTKKATIVSLPARPLPSTSTERDRAPPPGMAYIPLNKVLANKNGILTLSKINTTLPPLTTWRLPEYTIKTGGTSLGGNSVNSSSLLTKTEPMSSSSSTTKPTTTTTTAKTTTKSTTSTTTSRPTTPTTTKVKSTTESFDLADFFARVAGEAGELLMEPSIPAANTRPNAESSILGTLFSSQTDKKRKDGPEEKVRPNNNHSGRPSGNLRPPQRSGSVHNLNRPGLFSAFNPPPFHPESIQRGNPEAHPKFPVATGGFRPMAESGKNDKGNDEVGHHARPNTDALIPLYASPERPALAGIVRVTEPPGEVDVITAPSQWNLIVKSSLTSSDKSKPPPDVPIPAVSLSHRHGYIIDEVESSEGSESAVDPESDNLGGDGLMQHQDSPSRLGVAIDYDSPQTASGEGVKSHPSTAAPPSDYVSYEDYEDYADEPLPEPVVNRTTSNFDRRKLVIPEAVPTTTAPSKLPPPPYGVFNLGDMEEESSPPPSGASSSEEMEGFGAAFPELISNSVRRLGAPTSIPTHPPRGDEQPPRHYLDVEEKRPEVFQSEQAIDAYDKKFRTVEVDADTPVNTTTLPHDSFGSGHNSSASGELSGAALTYILIGTFGGLSLLFLCAVGLTIRCRKRRFMFSTFATSVMRGRRGGQDLESQSGSPNALAGRRIANQTMASAGSVSKGELAGEAATHKLGSWFTGRNSVSSLHGGSQVSRGTRKLRSEVALPRTTPNTPGRSSSSGNKTVTTRAYFTDGRTGSTRDLITTNSSTTSASSDTSGAETPDVHSPESPRTPHRNSWLHTSYTMKDRGNSLSELRDSSYYCLTRDHGDEVSSDGERPRSTSATVRSPLHHFRSTEGLDSIESIPPDLPPKRQQQQQQQQQRFSMGDSMSTVDPMGSHLTIQTEASVTSNWGSVEDRLI</sequence>
<dbReference type="KEGG" id="dpx:DAPPUDRAFT_100866"/>
<feature type="region of interest" description="Disordered" evidence="1">
    <location>
        <begin position="1016"/>
        <end position="1114"/>
    </location>
</feature>
<feature type="compositionally biased region" description="Pro residues" evidence="1">
    <location>
        <begin position="197"/>
        <end position="207"/>
    </location>
</feature>
<dbReference type="EMBL" id="GL732538">
    <property type="protein sequence ID" value="EFX83148.1"/>
    <property type="molecule type" value="Genomic_DNA"/>
</dbReference>
<feature type="compositionally biased region" description="Low complexity" evidence="1">
    <location>
        <begin position="1076"/>
        <end position="1089"/>
    </location>
</feature>
<dbReference type="HOGENOM" id="CLU_267670_0_0_1"/>
<dbReference type="PANTHER" id="PTHR37853:SF1">
    <property type="entry name" value="EGF-LIKE DOMAIN-CONTAINING PROTEIN"/>
    <property type="match status" value="1"/>
</dbReference>
<gene>
    <name evidence="4" type="ORF">DAPPUDRAFT_100866</name>
</gene>
<dbReference type="InParanoid" id="E9GBI3"/>
<feature type="compositionally biased region" description="Acidic residues" evidence="1">
    <location>
        <begin position="678"/>
        <end position="692"/>
    </location>
</feature>
<feature type="compositionally biased region" description="Acidic residues" evidence="1">
    <location>
        <begin position="286"/>
        <end position="302"/>
    </location>
</feature>
<keyword evidence="5" id="KW-1185">Reference proteome</keyword>
<accession>E9GBI3</accession>